<evidence type="ECO:0000313" key="1">
    <source>
        <dbReference type="EMBL" id="PQM43877.1"/>
    </source>
</evidence>
<reference evidence="1 2" key="1">
    <citation type="submission" date="2016-03" db="EMBL/GenBank/DDBJ databases">
        <title>Comparative genomics of Pseudogymnoascus destructans, the fungus causing white-nose syndrome of bats.</title>
        <authorList>
            <person name="Palmer J.M."/>
            <person name="Drees K.P."/>
            <person name="Foster J.T."/>
            <person name="Lindner D.L."/>
        </authorList>
    </citation>
    <scope>NUCLEOTIDE SEQUENCE [LARGE SCALE GENOMIC DNA]</scope>
    <source>
        <strain evidence="1 2">UAMH 10579</strain>
    </source>
</reference>
<evidence type="ECO:0000313" key="2">
    <source>
        <dbReference type="Proteomes" id="UP000091956"/>
    </source>
</evidence>
<organism evidence="1 2">
    <name type="scientific">Pseudogymnoascus verrucosus</name>
    <dbReference type="NCBI Taxonomy" id="342668"/>
    <lineage>
        <taxon>Eukaryota</taxon>
        <taxon>Fungi</taxon>
        <taxon>Dikarya</taxon>
        <taxon>Ascomycota</taxon>
        <taxon>Pezizomycotina</taxon>
        <taxon>Leotiomycetes</taxon>
        <taxon>Thelebolales</taxon>
        <taxon>Thelebolaceae</taxon>
        <taxon>Pseudogymnoascus</taxon>
    </lineage>
</organism>
<gene>
    <name evidence="1" type="ORF">VE01_10773</name>
</gene>
<dbReference type="RefSeq" id="XP_059320207.1">
    <property type="nucleotide sequence ID" value="XM_059464224.1"/>
</dbReference>
<proteinExistence type="predicted"/>
<evidence type="ECO:0008006" key="3">
    <source>
        <dbReference type="Google" id="ProtNLM"/>
    </source>
</evidence>
<dbReference type="Proteomes" id="UP000091956">
    <property type="component" value="Unassembled WGS sequence"/>
</dbReference>
<protein>
    <recommendedName>
        <fullName evidence="3">SRPBCC family protein</fullName>
    </recommendedName>
</protein>
<name>A0A2P6FGV2_9PEZI</name>
<reference evidence="2" key="2">
    <citation type="journal article" date="2018" name="Nat. Commun.">
        <title>Extreme sensitivity to ultraviolet light in the fungal pathogen causing white-nose syndrome of bats.</title>
        <authorList>
            <person name="Palmer J.M."/>
            <person name="Drees K.P."/>
            <person name="Foster J.T."/>
            <person name="Lindner D.L."/>
        </authorList>
    </citation>
    <scope>NUCLEOTIDE SEQUENCE [LARGE SCALE GENOMIC DNA]</scope>
    <source>
        <strain evidence="2">UAMH 10579</strain>
    </source>
</reference>
<dbReference type="AlphaFoldDB" id="A0A2P6FGV2"/>
<sequence length="179" mass="20838">MLSVAGRGKFTSASNDTVRDCTPEMIRWWFENLVRQTTWDGIGFNGPEISYHLWHHRDHVSVAPLTGSHNKGFATHEKSRITEQFNDHHNKIEVDVYTERLDDEEFNFSIKKFGFTAVHLNHFYSAEGDGSRCYAENVVGLDVPLLGWLFNWVILPFIYSKRTAEHWIRHNVEETGRSE</sequence>
<accession>A0A2P6FGV2</accession>
<dbReference type="EMBL" id="KV460222">
    <property type="protein sequence ID" value="PQM43877.1"/>
    <property type="molecule type" value="Genomic_DNA"/>
</dbReference>
<dbReference type="GeneID" id="84234322"/>
<keyword evidence="2" id="KW-1185">Reference proteome</keyword>